<organism evidence="1 2">
    <name type="scientific">Caballeronia concitans</name>
    <dbReference type="NCBI Taxonomy" id="1777133"/>
    <lineage>
        <taxon>Bacteria</taxon>
        <taxon>Pseudomonadati</taxon>
        <taxon>Pseudomonadota</taxon>
        <taxon>Betaproteobacteria</taxon>
        <taxon>Burkholderiales</taxon>
        <taxon>Burkholderiaceae</taxon>
        <taxon>Caballeronia</taxon>
    </lineage>
</organism>
<protein>
    <submittedName>
        <fullName evidence="1">Uncharacterized protein</fullName>
    </submittedName>
</protein>
<dbReference type="AlphaFoldDB" id="A0A658QZP4"/>
<evidence type="ECO:0000313" key="2">
    <source>
        <dbReference type="Proteomes" id="UP000198263"/>
    </source>
</evidence>
<name>A0A658QZP4_9BURK</name>
<accession>A0A658QZP4</accession>
<dbReference type="EMBL" id="FCNV02000006">
    <property type="protein sequence ID" value="SAL34823.1"/>
    <property type="molecule type" value="Genomic_DNA"/>
</dbReference>
<reference evidence="1 2" key="1">
    <citation type="submission" date="2016-01" db="EMBL/GenBank/DDBJ databases">
        <authorList>
            <person name="Peeters C."/>
        </authorList>
    </citation>
    <scope>NUCLEOTIDE SEQUENCE [LARGE SCALE GENOMIC DNA]</scope>
    <source>
        <strain evidence="1">LMG 29315</strain>
    </source>
</reference>
<proteinExistence type="predicted"/>
<dbReference type="Proteomes" id="UP000198263">
    <property type="component" value="Unassembled WGS sequence"/>
</dbReference>
<gene>
    <name evidence="1" type="ORF">AWB72_03347</name>
</gene>
<evidence type="ECO:0000313" key="1">
    <source>
        <dbReference type="EMBL" id="SAL34823.1"/>
    </source>
</evidence>
<sequence>MDAPPLSKPANLGISHKVLVSTLFQTLVNFSAGQMLGEQAAYEGCGYGKRTACSL</sequence>
<comment type="caution">
    <text evidence="1">The sequence shown here is derived from an EMBL/GenBank/DDBJ whole genome shotgun (WGS) entry which is preliminary data.</text>
</comment>
<keyword evidence="2" id="KW-1185">Reference proteome</keyword>